<comment type="caution">
    <text evidence="3">The sequence shown here is derived from an EMBL/GenBank/DDBJ whole genome shotgun (WGS) entry which is preliminary data.</text>
</comment>
<dbReference type="PROSITE" id="PS51257">
    <property type="entry name" value="PROKAR_LIPOPROTEIN"/>
    <property type="match status" value="1"/>
</dbReference>
<proteinExistence type="predicted"/>
<name>A0ABV7EX94_9BURK</name>
<protein>
    <submittedName>
        <fullName evidence="3">YSC84-related protein</fullName>
    </submittedName>
</protein>
<keyword evidence="4" id="KW-1185">Reference proteome</keyword>
<dbReference type="RefSeq" id="WP_390324817.1">
    <property type="nucleotide sequence ID" value="NZ_JBHRTP010000002.1"/>
</dbReference>
<feature type="domain" description="Ysc84 actin-binding" evidence="2">
    <location>
        <begin position="110"/>
        <end position="193"/>
    </location>
</feature>
<evidence type="ECO:0000313" key="4">
    <source>
        <dbReference type="Proteomes" id="UP001595530"/>
    </source>
</evidence>
<sequence>MQRRDFMLKTAASLAVAGLSIAGCTTTATTTATSGTADSDKRRHEIDAGVSATLSQLETTVKGSHELIAKASGVLVFPSVIAAGFGIGGQYGEGALRVHNATPEYYSLGSLSVGLQIGAQSKAIIFLFMTKEALDKFRASEGWRAGADASVAVLKVGANGNLDVGSASGPVMAFVLTNAGLMANLTLEGTKITHLKI</sequence>
<dbReference type="CDD" id="cd11524">
    <property type="entry name" value="SYLF"/>
    <property type="match status" value="1"/>
</dbReference>
<accession>A0ABV7EX94</accession>
<evidence type="ECO:0000259" key="2">
    <source>
        <dbReference type="Pfam" id="PF04366"/>
    </source>
</evidence>
<dbReference type="Pfam" id="PF04366">
    <property type="entry name" value="Ysc84"/>
    <property type="match status" value="1"/>
</dbReference>
<dbReference type="Proteomes" id="UP001595530">
    <property type="component" value="Unassembled WGS sequence"/>
</dbReference>
<keyword evidence="1" id="KW-0732">Signal</keyword>
<evidence type="ECO:0000256" key="1">
    <source>
        <dbReference type="SAM" id="SignalP"/>
    </source>
</evidence>
<reference evidence="4" key="1">
    <citation type="journal article" date="2019" name="Int. J. Syst. Evol. Microbiol.">
        <title>The Global Catalogue of Microorganisms (GCM) 10K type strain sequencing project: providing services to taxonomists for standard genome sequencing and annotation.</title>
        <authorList>
            <consortium name="The Broad Institute Genomics Platform"/>
            <consortium name="The Broad Institute Genome Sequencing Center for Infectious Disease"/>
            <person name="Wu L."/>
            <person name="Ma J."/>
        </authorList>
    </citation>
    <scope>NUCLEOTIDE SEQUENCE [LARGE SCALE GENOMIC DNA]</scope>
    <source>
        <strain evidence="4">KCTC 42986</strain>
    </source>
</reference>
<organism evidence="3 4">
    <name type="scientific">Undibacterium arcticum</name>
    <dbReference type="NCBI Taxonomy" id="1762892"/>
    <lineage>
        <taxon>Bacteria</taxon>
        <taxon>Pseudomonadati</taxon>
        <taxon>Pseudomonadota</taxon>
        <taxon>Betaproteobacteria</taxon>
        <taxon>Burkholderiales</taxon>
        <taxon>Oxalobacteraceae</taxon>
        <taxon>Undibacterium</taxon>
    </lineage>
</organism>
<evidence type="ECO:0000313" key="3">
    <source>
        <dbReference type="EMBL" id="MFC3106498.1"/>
    </source>
</evidence>
<dbReference type="InterPro" id="IPR007461">
    <property type="entry name" value="Ysc84_actin-binding"/>
</dbReference>
<gene>
    <name evidence="3" type="ORF">ACFOFO_00745</name>
</gene>
<feature type="signal peptide" evidence="1">
    <location>
        <begin position="1"/>
        <end position="22"/>
    </location>
</feature>
<feature type="chain" id="PRO_5047184634" evidence="1">
    <location>
        <begin position="23"/>
        <end position="197"/>
    </location>
</feature>
<dbReference type="EMBL" id="JBHRTP010000002">
    <property type="protein sequence ID" value="MFC3106498.1"/>
    <property type="molecule type" value="Genomic_DNA"/>
</dbReference>